<dbReference type="EnsemblPlants" id="Zm00001eb086580_T001">
    <property type="protein sequence ID" value="Zm00001eb086580_P001"/>
    <property type="gene ID" value="Zm00001eb086580"/>
</dbReference>
<name>A0A804MHV0_MAIZE</name>
<organism evidence="2 3">
    <name type="scientific">Zea mays</name>
    <name type="common">Maize</name>
    <dbReference type="NCBI Taxonomy" id="4577"/>
    <lineage>
        <taxon>Eukaryota</taxon>
        <taxon>Viridiplantae</taxon>
        <taxon>Streptophyta</taxon>
        <taxon>Embryophyta</taxon>
        <taxon>Tracheophyta</taxon>
        <taxon>Spermatophyta</taxon>
        <taxon>Magnoliopsida</taxon>
        <taxon>Liliopsida</taxon>
        <taxon>Poales</taxon>
        <taxon>Poaceae</taxon>
        <taxon>PACMAD clade</taxon>
        <taxon>Panicoideae</taxon>
        <taxon>Andropogonodae</taxon>
        <taxon>Andropogoneae</taxon>
        <taxon>Tripsacinae</taxon>
        <taxon>Zea</taxon>
    </lineage>
</organism>
<dbReference type="InterPro" id="IPR032675">
    <property type="entry name" value="LRR_dom_sf"/>
</dbReference>
<gene>
    <name evidence="2" type="primary">LOC100381927</name>
</gene>
<accession>A0A804MHV0</accession>
<proteinExistence type="predicted"/>
<dbReference type="InParanoid" id="A0A804MHV0"/>
<protein>
    <recommendedName>
        <fullName evidence="1">Disease resistance protein At4g27190-like leucine-rich repeats domain-containing protein</fullName>
    </recommendedName>
</protein>
<keyword evidence="3" id="KW-1185">Reference proteome</keyword>
<dbReference type="Proteomes" id="UP000007305">
    <property type="component" value="Chromosome 2"/>
</dbReference>
<dbReference type="Gramene" id="Zm00001eb086580_T001">
    <property type="protein sequence ID" value="Zm00001eb086580_P001"/>
    <property type="gene ID" value="Zm00001eb086580"/>
</dbReference>
<dbReference type="SUPFAM" id="SSF52047">
    <property type="entry name" value="RNI-like"/>
    <property type="match status" value="2"/>
</dbReference>
<dbReference type="GeneID" id="100381927"/>
<evidence type="ECO:0000259" key="1">
    <source>
        <dbReference type="Pfam" id="PF23247"/>
    </source>
</evidence>
<dbReference type="Pfam" id="PF23247">
    <property type="entry name" value="LRR_RPS2"/>
    <property type="match status" value="1"/>
</dbReference>
<dbReference type="OrthoDB" id="664352at2759"/>
<reference evidence="2" key="2">
    <citation type="submission" date="2019-07" db="EMBL/GenBank/DDBJ databases">
        <authorList>
            <person name="Seetharam A."/>
            <person name="Woodhouse M."/>
            <person name="Cannon E."/>
        </authorList>
    </citation>
    <scope>NUCLEOTIDE SEQUENCE [LARGE SCALE GENOMIC DNA]</scope>
    <source>
        <strain evidence="2">cv. B73</strain>
    </source>
</reference>
<dbReference type="AlphaFoldDB" id="A0A804MHV0"/>
<dbReference type="PANTHER" id="PTHR33463:SF194">
    <property type="entry name" value="OS04G0431700 PROTEIN"/>
    <property type="match status" value="1"/>
</dbReference>
<dbReference type="FunCoup" id="A0A804MHV0">
    <property type="interactions" value="39"/>
</dbReference>
<dbReference type="PANTHER" id="PTHR33463">
    <property type="entry name" value="NB-ARC DOMAIN-CONTAINING PROTEIN-RELATED"/>
    <property type="match status" value="1"/>
</dbReference>
<evidence type="ECO:0000313" key="3">
    <source>
        <dbReference type="Proteomes" id="UP000007305"/>
    </source>
</evidence>
<dbReference type="InterPro" id="IPR050905">
    <property type="entry name" value="Plant_NBS-LRR"/>
</dbReference>
<evidence type="ECO:0000313" key="2">
    <source>
        <dbReference type="EnsemblPlants" id="Zm00001eb086580_P001"/>
    </source>
</evidence>
<dbReference type="InterPro" id="IPR057135">
    <property type="entry name" value="At4g27190-like_LRR"/>
</dbReference>
<feature type="domain" description="Disease resistance protein At4g27190-like leucine-rich repeats" evidence="1">
    <location>
        <begin position="888"/>
        <end position="994"/>
    </location>
</feature>
<reference evidence="2" key="3">
    <citation type="submission" date="2021-05" db="UniProtKB">
        <authorList>
            <consortium name="EnsemblPlants"/>
        </authorList>
    </citation>
    <scope>IDENTIFICATION</scope>
    <source>
        <strain evidence="2">cv. B73</strain>
    </source>
</reference>
<dbReference type="Gene3D" id="3.80.10.10">
    <property type="entry name" value="Ribonuclease Inhibitor"/>
    <property type="match status" value="2"/>
</dbReference>
<dbReference type="RefSeq" id="XP_008668298.1">
    <property type="nucleotide sequence ID" value="XM_008670076.2"/>
</dbReference>
<sequence>MVVMRAILATNIEEAKKDILQYHMISRQKKNIYFDGWDGFGASAVLNSIANELSSQKMDAPHELRFDKVLYIDCSEWKSRREMQRAIAEELKLDHGTMAMFDNQDEEDDYDGKDKESRDVIRSIAMDIYRRLADCKFMMIFLNGSDNEIDVTRFGIPHITEFGKNTIIWTFKRKLLTINSRHDEIAEKLRYSHLFLYGSIVAGPNLVSEQDFCALVHGEATTIVARHQCMLDMDATMVTECCLFELSLHYNFHNITRLGWDAHSSNYWICAGIIAGNKKMEIANALHGEIRWECDAPLLQRLLEELSPTFSVKKITKPLVVSMRCLVKDRHWISITSQEHGLDGVQDIPAGASAVFLAFQRTGQLEPYARSGHPTSLEGQYSPPILPPGIFKYSRSIAVLVLSYCAFSFASPPFLMCNSLRFLGLDKCKHKPSEQYCDTDAEWTFLLSLWVLEIRYTEWDEILSKEKIDLMSNLKELNIEGVWSWQCINQLRKLIPHLYRLRITNARIYQAETVDVDDSFMDKGKLQLLDLSGNREMKVVPGSLSKASSLEVLLLDGCLGLEYVGALPPSLNSFSLDGYGVASHWTPSINNLLPPENLRPASIDVRDAKISRICLEGCTGLENLFLRGLPNLVELDLSGTGIKILDFTTMVIQVPCLKRLFLLGCERLVAIILEEKWPYDIDTQLELLCIDTRAETGYSRPCIDHTKKSFKLQIHAILSDSRLARSLFSIIDYHICNNIVDIYFNILVTDVPTVYSGEDVQPEAAHRVVALAQYGDVPATAGDVPMQDFPPAPTRDLDRHVGIAKVSRCLDWVQFIELSNSLHLHDNDISTGVNITLAGEFYYLRQCRVERCPKLDTVFPRTDDFRALETIWASDLLMARCIWGKGRPSYMSNLFDALRHLNLRACPRLQFVLPVWVSSFPRLEMLHIADCTDLRHVFVLDEEHREERIAFPNLKAMHLHNLPSLWQICEASMLMLAPALMTIKIRGCWSLRRLPSMEGRGVHMEKPTVEIEKYVWDALEWDGVEAGHHPSLFQQPRHSRYYRKKSLRGSVLSFEERVGSSATAGSSRIAWMRCAPPLTVFLFCWPSIVWAKMV</sequence>
<reference evidence="3" key="1">
    <citation type="submission" date="2015-12" db="EMBL/GenBank/DDBJ databases">
        <title>Update maize B73 reference genome by single molecule sequencing technologies.</title>
        <authorList>
            <consortium name="Maize Genome Sequencing Project"/>
            <person name="Ware D."/>
        </authorList>
    </citation>
    <scope>NUCLEOTIDE SEQUENCE [LARGE SCALE GENOMIC DNA]</scope>
    <source>
        <strain evidence="3">cv. B73</strain>
    </source>
</reference>